<proteinExistence type="predicted"/>
<dbReference type="AlphaFoldDB" id="D2EER6"/>
<name>D2EER6_PARA4</name>
<dbReference type="Proteomes" id="UP000009375">
    <property type="component" value="Unassembled WGS sequence"/>
</dbReference>
<dbReference type="EMBL" id="GG730041">
    <property type="protein sequence ID" value="EEZ93127.1"/>
    <property type="molecule type" value="Genomic_DNA"/>
</dbReference>
<feature type="compositionally biased region" description="Polar residues" evidence="1">
    <location>
        <begin position="27"/>
        <end position="47"/>
    </location>
</feature>
<reference evidence="2 3" key="1">
    <citation type="journal article" date="2010" name="Proc. Natl. Acad. Sci. U.S.A.">
        <title>Enigmatic, ultrasmall, uncultivated Archaea.</title>
        <authorList>
            <person name="Baker B.J."/>
            <person name="Comolli L.R."/>
            <person name="Dick G.J."/>
            <person name="Hauser L.J."/>
            <person name="Hyatt D."/>
            <person name="Dill B.D."/>
            <person name="Land M.L."/>
            <person name="Verberkmoes N.C."/>
            <person name="Hettich R.L."/>
            <person name="Banfield J.F."/>
        </authorList>
    </citation>
    <scope>NUCLEOTIDE SEQUENCE [LARGE SCALE GENOMIC DNA]</scope>
</reference>
<accession>D2EER6</accession>
<evidence type="ECO:0000256" key="1">
    <source>
        <dbReference type="SAM" id="MobiDB-lite"/>
    </source>
</evidence>
<sequence length="166" mass="18870">MALFKKKKEEPVNPYYNKSNLKPIAPENTNLGSQTPNDSNANGQQAPVNPMPEKQHYSIPLIPVTNVKIPDINLQPVRSAGISVLDALRLESNSKSIAFIKMSDFKKVLDDIKELEGRITQSQADLESYTRALDTQREYIKNYNLLVQDMRKMIERMSAYLSNVEE</sequence>
<feature type="region of interest" description="Disordered" evidence="1">
    <location>
        <begin position="1"/>
        <end position="54"/>
    </location>
</feature>
<organism evidence="2 3">
    <name type="scientific">Candidatus Parvarchaeum acidiphilum ARMAN-4</name>
    <dbReference type="NCBI Taxonomy" id="662760"/>
    <lineage>
        <taxon>Archaea</taxon>
        <taxon>Candidatus Parvarchaeota</taxon>
        <taxon>Candidatus Parvarchaeum</taxon>
    </lineage>
</organism>
<gene>
    <name evidence="2" type="ORF">BJBARM4_0219</name>
</gene>
<evidence type="ECO:0000313" key="2">
    <source>
        <dbReference type="EMBL" id="EEZ93127.1"/>
    </source>
</evidence>
<evidence type="ECO:0000313" key="3">
    <source>
        <dbReference type="Proteomes" id="UP000009375"/>
    </source>
</evidence>
<protein>
    <submittedName>
        <fullName evidence="2">Uncharacterized protein</fullName>
    </submittedName>
</protein>